<keyword evidence="3" id="KW-1185">Reference proteome</keyword>
<protein>
    <submittedName>
        <fullName evidence="2">Uncharacterized protein</fullName>
    </submittedName>
</protein>
<evidence type="ECO:0000313" key="2">
    <source>
        <dbReference type="EMBL" id="CAE7522729.1"/>
    </source>
</evidence>
<organism evidence="2 3">
    <name type="scientific">Symbiodinium pilosum</name>
    <name type="common">Dinoflagellate</name>
    <dbReference type="NCBI Taxonomy" id="2952"/>
    <lineage>
        <taxon>Eukaryota</taxon>
        <taxon>Sar</taxon>
        <taxon>Alveolata</taxon>
        <taxon>Dinophyceae</taxon>
        <taxon>Suessiales</taxon>
        <taxon>Symbiodiniaceae</taxon>
        <taxon>Symbiodinium</taxon>
    </lineage>
</organism>
<name>A0A812THJ7_SYMPI</name>
<feature type="compositionally biased region" description="Basic and acidic residues" evidence="1">
    <location>
        <begin position="121"/>
        <end position="131"/>
    </location>
</feature>
<dbReference type="EMBL" id="CAJNIZ010030291">
    <property type="protein sequence ID" value="CAE7522729.1"/>
    <property type="molecule type" value="Genomic_DNA"/>
</dbReference>
<feature type="non-terminal residue" evidence="2">
    <location>
        <position position="131"/>
    </location>
</feature>
<dbReference type="Proteomes" id="UP000649617">
    <property type="component" value="Unassembled WGS sequence"/>
</dbReference>
<reference evidence="2" key="1">
    <citation type="submission" date="2021-02" db="EMBL/GenBank/DDBJ databases">
        <authorList>
            <person name="Dougan E. K."/>
            <person name="Rhodes N."/>
            <person name="Thang M."/>
            <person name="Chan C."/>
        </authorList>
    </citation>
    <scope>NUCLEOTIDE SEQUENCE</scope>
</reference>
<feature type="region of interest" description="Disordered" evidence="1">
    <location>
        <begin position="110"/>
        <end position="131"/>
    </location>
</feature>
<proteinExistence type="predicted"/>
<comment type="caution">
    <text evidence="2">The sequence shown here is derived from an EMBL/GenBank/DDBJ whole genome shotgun (WGS) entry which is preliminary data.</text>
</comment>
<evidence type="ECO:0000256" key="1">
    <source>
        <dbReference type="SAM" id="MobiDB-lite"/>
    </source>
</evidence>
<dbReference type="AlphaFoldDB" id="A0A812THJ7"/>
<gene>
    <name evidence="2" type="ORF">SPIL2461_LOCUS13695</name>
</gene>
<sequence length="131" mass="15270">MWEDLARVCAAQAGLKSGSDGETSKCCSRDQLQSPRLWAKADQAESYEQLVKRRQQEVRHLQESVKMLQANDEVANTVGKLQYRLLLCQWEKGNVQRQLQTATQDLRQARRELLENDEQVEQERQEHDQTE</sequence>
<accession>A0A812THJ7</accession>
<evidence type="ECO:0000313" key="3">
    <source>
        <dbReference type="Proteomes" id="UP000649617"/>
    </source>
</evidence>